<accession>K7YGG1</accession>
<dbReference type="SUPFAM" id="SSF81901">
    <property type="entry name" value="HCP-like"/>
    <property type="match status" value="1"/>
</dbReference>
<dbReference type="PROSITE" id="PS50005">
    <property type="entry name" value="TPR"/>
    <property type="match status" value="1"/>
</dbReference>
<dbReference type="EMBL" id="JX975216">
    <property type="protein sequence ID" value="AFX93152.1"/>
    <property type="molecule type" value="Genomic_DNA"/>
</dbReference>
<protein>
    <submittedName>
        <fullName evidence="2">Putative Sel1-like repeat-containing protein</fullName>
    </submittedName>
</protein>
<dbReference type="InterPro" id="IPR050767">
    <property type="entry name" value="Sel1_AlgK"/>
</dbReference>
<dbReference type="InterPro" id="IPR019734">
    <property type="entry name" value="TPR_rpt"/>
</dbReference>
<dbReference type="Proteomes" id="UP000241137">
    <property type="component" value="Segment"/>
</dbReference>
<dbReference type="Gene3D" id="1.25.40.10">
    <property type="entry name" value="Tetratricopeptide repeat domain"/>
    <property type="match status" value="2"/>
</dbReference>
<evidence type="ECO:0000313" key="2">
    <source>
        <dbReference type="EMBL" id="AFX93152.1"/>
    </source>
</evidence>
<dbReference type="PANTHER" id="PTHR11102">
    <property type="entry name" value="SEL-1-LIKE PROTEIN"/>
    <property type="match status" value="1"/>
</dbReference>
<keyword evidence="1" id="KW-0802">TPR repeat</keyword>
<dbReference type="InterPro" id="IPR006597">
    <property type="entry name" value="Sel1-like"/>
</dbReference>
<name>K7YGG1_9VIRU</name>
<reference evidence="2 3" key="1">
    <citation type="journal article" date="2014" name="Virus Genes">
        <title>Complete genome sequence of Courdo11 virus, a member of the family Mimiviridae.</title>
        <authorList>
            <person name="Yoosuf N."/>
            <person name="Pagnier I."/>
            <person name="Fournous G."/>
            <person name="Robert C."/>
            <person name="La Scola B."/>
            <person name="Raoult D."/>
            <person name="Colson P."/>
        </authorList>
    </citation>
    <scope>NUCLEOTIDE SEQUENCE [LARGE SCALE GENOMIC DNA]</scope>
</reference>
<sequence length="570" mass="67281">MDYKNLDIQKLIELVKYDDDAQIEIIERTIMMQIKNDSWTSINPFGWENIFEKCCNNEKYVFMLLCAYKSIILSETDSKIITLDIKNFFGKLYPVIKQRAKNGNNIAQNDLGFMYEENIGITGKTKKAKKWYALSANQGLSFAQYNLGYYYFKKDKYEKAIDCFQKSMQSGCYVSNYMLAETYLKLSVPNHDEAIKLFTISANKGYIYSQYRLGILYYDGIHIPININEAIKWFLMAANQGCDMSQNKLGVIYFEGKYINVDMNQAYKWFKLSAKQGNYFAEYGLGRVYDSKYFTKYNCQKAINCYIKAANNGYIYPQKKLIEYYETNNNIAEMIYWCIKSSDITKIQKYIKINESVEITNDIAYFDLIRKNLEDTGSDIIYKCQLLIIQNKYYWKDDSARERVKSCEKLENIILKFIDWTNKLQNDSLLLLSCLGFIDDKYNLSIRHHQHTTELIPYVKQHEFRNKKFITFGKENVNFVNEIINITNGIDVHEWFEIIHFLILDYHNLISTTTMDSTKIYQDLNLIQKLETDIGKYCELILDEIEYGAQNRNHLFRENGEFPMVKLFDN</sequence>
<organism evidence="2 3">
    <name type="scientific">Megavirus courdo11</name>
    <dbReference type="NCBI Taxonomy" id="1128140"/>
    <lineage>
        <taxon>Viruses</taxon>
        <taxon>Varidnaviria</taxon>
        <taxon>Bamfordvirae</taxon>
        <taxon>Nucleocytoviricota</taxon>
        <taxon>Megaviricetes</taxon>
        <taxon>Imitervirales</taxon>
        <taxon>Mimiviridae</taxon>
        <taxon>Megamimivirinae</taxon>
        <taxon>Megavirus</taxon>
        <taxon>Megavirus chilense</taxon>
    </lineage>
</organism>
<evidence type="ECO:0000256" key="1">
    <source>
        <dbReference type="PROSITE-ProRule" id="PRU00339"/>
    </source>
</evidence>
<gene>
    <name evidence="2" type="ORF">CE11_01126</name>
</gene>
<dbReference type="InterPro" id="IPR011990">
    <property type="entry name" value="TPR-like_helical_dom_sf"/>
</dbReference>
<dbReference type="SMART" id="SM00671">
    <property type="entry name" value="SEL1"/>
    <property type="match status" value="6"/>
</dbReference>
<proteinExistence type="predicted"/>
<dbReference type="PANTHER" id="PTHR11102:SF160">
    <property type="entry name" value="ERAD-ASSOCIATED E3 UBIQUITIN-PROTEIN LIGASE COMPONENT HRD3"/>
    <property type="match status" value="1"/>
</dbReference>
<feature type="repeat" description="TPR" evidence="1">
    <location>
        <begin position="141"/>
        <end position="174"/>
    </location>
</feature>
<evidence type="ECO:0000313" key="3">
    <source>
        <dbReference type="Proteomes" id="UP000241137"/>
    </source>
</evidence>
<dbReference type="Pfam" id="PF08238">
    <property type="entry name" value="Sel1"/>
    <property type="match status" value="6"/>
</dbReference>